<feature type="compositionally biased region" description="Low complexity" evidence="4">
    <location>
        <begin position="600"/>
        <end position="616"/>
    </location>
</feature>
<evidence type="ECO:0000259" key="5">
    <source>
        <dbReference type="PROSITE" id="PS50020"/>
    </source>
</evidence>
<keyword evidence="8" id="KW-1185">Reference proteome</keyword>
<evidence type="ECO:0000256" key="4">
    <source>
        <dbReference type="SAM" id="MobiDB-lite"/>
    </source>
</evidence>
<dbReference type="Pfam" id="PF00076">
    <property type="entry name" value="RRM_1"/>
    <property type="match status" value="2"/>
</dbReference>
<evidence type="ECO:0000256" key="3">
    <source>
        <dbReference type="PROSITE-ProRule" id="PRU00176"/>
    </source>
</evidence>
<dbReference type="PROSITE" id="PS50020">
    <property type="entry name" value="WW_DOMAIN_2"/>
    <property type="match status" value="1"/>
</dbReference>
<dbReference type="InterPro" id="IPR001202">
    <property type="entry name" value="WW_dom"/>
</dbReference>
<keyword evidence="2 3" id="KW-0694">RNA-binding</keyword>
<reference evidence="8" key="1">
    <citation type="journal article" date="2020" name="Nat. Commun.">
        <title>Genome assembly of wild tea tree DASZ reveals pedigree and selection history of tea varieties.</title>
        <authorList>
            <person name="Zhang W."/>
            <person name="Zhang Y."/>
            <person name="Qiu H."/>
            <person name="Guo Y."/>
            <person name="Wan H."/>
            <person name="Zhang X."/>
            <person name="Scossa F."/>
            <person name="Alseekh S."/>
            <person name="Zhang Q."/>
            <person name="Wang P."/>
            <person name="Xu L."/>
            <person name="Schmidt M.H."/>
            <person name="Jia X."/>
            <person name="Li D."/>
            <person name="Zhu A."/>
            <person name="Guo F."/>
            <person name="Chen W."/>
            <person name="Ni D."/>
            <person name="Usadel B."/>
            <person name="Fernie A.R."/>
            <person name="Wen W."/>
        </authorList>
    </citation>
    <scope>NUCLEOTIDE SEQUENCE [LARGE SCALE GENOMIC DNA]</scope>
    <source>
        <strain evidence="8">cv. G240</strain>
    </source>
</reference>
<feature type="compositionally biased region" description="Gly residues" evidence="4">
    <location>
        <begin position="258"/>
        <end position="267"/>
    </location>
</feature>
<feature type="compositionally biased region" description="Basic and acidic residues" evidence="4">
    <location>
        <begin position="247"/>
        <end position="257"/>
    </location>
</feature>
<proteinExistence type="predicted"/>
<dbReference type="Proteomes" id="UP000593564">
    <property type="component" value="Unassembled WGS sequence"/>
</dbReference>
<evidence type="ECO:0000313" key="7">
    <source>
        <dbReference type="EMBL" id="KAF5931460.1"/>
    </source>
</evidence>
<comment type="caution">
    <text evidence="7">The sequence shown here is derived from an EMBL/GenBank/DDBJ whole genome shotgun (WGS) entry which is preliminary data.</text>
</comment>
<dbReference type="GO" id="GO:0003723">
    <property type="term" value="F:RNA binding"/>
    <property type="evidence" value="ECO:0007669"/>
    <property type="project" value="UniProtKB-UniRule"/>
</dbReference>
<evidence type="ECO:0000256" key="2">
    <source>
        <dbReference type="ARBA" id="ARBA00022884"/>
    </source>
</evidence>
<organism evidence="7 8">
    <name type="scientific">Camellia sinensis</name>
    <name type="common">Tea plant</name>
    <name type="synonym">Thea sinensis</name>
    <dbReference type="NCBI Taxonomy" id="4442"/>
    <lineage>
        <taxon>Eukaryota</taxon>
        <taxon>Viridiplantae</taxon>
        <taxon>Streptophyta</taxon>
        <taxon>Embryophyta</taxon>
        <taxon>Tracheophyta</taxon>
        <taxon>Spermatophyta</taxon>
        <taxon>Magnoliopsida</taxon>
        <taxon>eudicotyledons</taxon>
        <taxon>Gunneridae</taxon>
        <taxon>Pentapetalae</taxon>
        <taxon>asterids</taxon>
        <taxon>Ericales</taxon>
        <taxon>Theaceae</taxon>
        <taxon>Camellia</taxon>
    </lineage>
</organism>
<dbReference type="InterPro" id="IPR035979">
    <property type="entry name" value="RBD_domain_sf"/>
</dbReference>
<feature type="region of interest" description="Disordered" evidence="4">
    <location>
        <begin position="225"/>
        <end position="293"/>
    </location>
</feature>
<gene>
    <name evidence="7" type="ORF">HYC85_032333</name>
</gene>
<feature type="compositionally biased region" description="Basic residues" evidence="4">
    <location>
        <begin position="277"/>
        <end position="293"/>
    </location>
</feature>
<dbReference type="CDD" id="cd00201">
    <property type="entry name" value="WW"/>
    <property type="match status" value="1"/>
</dbReference>
<dbReference type="InterPro" id="IPR000504">
    <property type="entry name" value="RRM_dom"/>
</dbReference>
<dbReference type="Gene3D" id="3.30.70.330">
    <property type="match status" value="2"/>
</dbReference>
<evidence type="ECO:0000256" key="1">
    <source>
        <dbReference type="ARBA" id="ARBA00022737"/>
    </source>
</evidence>
<dbReference type="InterPro" id="IPR036020">
    <property type="entry name" value="WW_dom_sf"/>
</dbReference>
<dbReference type="SUPFAM" id="SSF51045">
    <property type="entry name" value="WW domain"/>
    <property type="match status" value="1"/>
</dbReference>
<evidence type="ECO:0008006" key="9">
    <source>
        <dbReference type="Google" id="ProtNLM"/>
    </source>
</evidence>
<feature type="region of interest" description="Disordered" evidence="4">
    <location>
        <begin position="561"/>
        <end position="622"/>
    </location>
</feature>
<dbReference type="Pfam" id="PF00397">
    <property type="entry name" value="WW"/>
    <property type="match status" value="1"/>
</dbReference>
<keyword evidence="1" id="KW-0677">Repeat</keyword>
<reference evidence="7 8" key="2">
    <citation type="submission" date="2020-07" db="EMBL/GenBank/DDBJ databases">
        <title>Genome assembly of wild tea tree DASZ reveals pedigree and selection history of tea varieties.</title>
        <authorList>
            <person name="Zhang W."/>
        </authorList>
    </citation>
    <scope>NUCLEOTIDE SEQUENCE [LARGE SCALE GENOMIC DNA]</scope>
    <source>
        <strain evidence="8">cv. G240</strain>
        <tissue evidence="7">Leaf</tissue>
    </source>
</reference>
<dbReference type="InterPro" id="IPR012677">
    <property type="entry name" value="Nucleotide-bd_a/b_plait_sf"/>
</dbReference>
<dbReference type="SMART" id="SM00360">
    <property type="entry name" value="RRM"/>
    <property type="match status" value="2"/>
</dbReference>
<dbReference type="EMBL" id="JACBKZ010000015">
    <property type="protein sequence ID" value="KAF5931460.1"/>
    <property type="molecule type" value="Genomic_DNA"/>
</dbReference>
<feature type="domain" description="WW" evidence="5">
    <location>
        <begin position="617"/>
        <end position="650"/>
    </location>
</feature>
<evidence type="ECO:0000259" key="6">
    <source>
        <dbReference type="PROSITE" id="PS50102"/>
    </source>
</evidence>
<name>A0A7J7FSU7_CAMSI</name>
<feature type="domain" description="RRM" evidence="6">
    <location>
        <begin position="429"/>
        <end position="509"/>
    </location>
</feature>
<sequence length="799" mass="89284">MQSARAGKVTLEWEMRVSSTLYVFTGRSSKRIHALARTCVSRSSKDRASVERELRASKNGPKRIGFDAFELSFWLGGAIWNFQILHFRSSGGIAARAWNPSIQYLCTVLQSARAEDWALERSHVSSSSGRRAEISPIQYFYSPVLCFTVLLFCRPVVISDYWPVTLLPSSELLWITLTTLTVVHSGCDITSAARHPARPPPTTPCRNVGVVIRDEHDLNVIRVRAMDRDRQRADHRNPHSATSSWSSDDHPALDPHRGGGGGGGGYFSSGPGDANHHQRHHFHHHRHHHSNHRQHFNFNTEQNDDIASATHSSSLSARKRQFSTPDCIDGGSYVKLYVGGIPRTATEEEIRFLFGEHGNIVEVVLLKDKRTGQQQECCFVKYATLEEADRAIGTLHNRYTFPGGMMIPIKVRYADGERERLGGFGPHEYKLYVGCLNKQACKREVEEIFSPFGLVEEVYIVCDERWQSRGCGFVQFSHRHMAVAAMNALSGTYIMRGCDQPLVVRFAEPKKPKIGEDNCKFGADQKNNGKFGGSIIGSRFQEPVFRPAPYLNDPVAGHVLPSASPPLSPKTMASSFQSPQTGGKPQTVSGTPTASELVLPSSTSSSPAVPPSTQTTDLLDCDWSEHTCPDGYKYYYNCVTLESRWEKPEEYFFFEQQLQKQQEQEQEQQHSCLEVPSLSNPQVLSTQEVSQMQEVQLQTQLSNLEIQQPSLPTLVHSLSNPQVLSTPEISQMQEAQLQTQHSNLEIQQLFLPTSDTGQEVQLQTRLSNLEIQQPSLTTSELEPVKVQVATSPNIAPTCV</sequence>
<dbReference type="AlphaFoldDB" id="A0A7J7FSU7"/>
<dbReference type="PROSITE" id="PS01159">
    <property type="entry name" value="WW_DOMAIN_1"/>
    <property type="match status" value="1"/>
</dbReference>
<feature type="compositionally biased region" description="Basic and acidic residues" evidence="4">
    <location>
        <begin position="225"/>
        <end position="237"/>
    </location>
</feature>
<dbReference type="PROSITE" id="PS50102">
    <property type="entry name" value="RRM"/>
    <property type="match status" value="2"/>
</dbReference>
<dbReference type="Gene3D" id="2.20.70.10">
    <property type="match status" value="1"/>
</dbReference>
<evidence type="ECO:0000313" key="8">
    <source>
        <dbReference type="Proteomes" id="UP000593564"/>
    </source>
</evidence>
<feature type="compositionally biased region" description="Polar residues" evidence="4">
    <location>
        <begin position="571"/>
        <end position="594"/>
    </location>
</feature>
<protein>
    <recommendedName>
        <fullName evidence="9">Flowering time control protein FCA</fullName>
    </recommendedName>
</protein>
<dbReference type="SMART" id="SM00456">
    <property type="entry name" value="WW"/>
    <property type="match status" value="1"/>
</dbReference>
<dbReference type="SUPFAM" id="SSF54928">
    <property type="entry name" value="RNA-binding domain, RBD"/>
    <property type="match status" value="2"/>
</dbReference>
<accession>A0A7J7FSU7</accession>
<feature type="domain" description="RRM" evidence="6">
    <location>
        <begin position="334"/>
        <end position="416"/>
    </location>
</feature>
<dbReference type="PANTHER" id="PTHR24012">
    <property type="entry name" value="RNA BINDING PROTEIN"/>
    <property type="match status" value="1"/>
</dbReference>